<protein>
    <recommendedName>
        <fullName evidence="3">DUF1853 family protein</fullName>
    </recommendedName>
</protein>
<dbReference type="EMBL" id="CP094536">
    <property type="protein sequence ID" value="UOE36546.1"/>
    <property type="molecule type" value="Genomic_DNA"/>
</dbReference>
<sequence>MLTDPIRQAILLGFPPPMSLCDYSSYLSQRVYRHLSDVFRFGLSFSELGMTDHFILDLARFSHRNRSATVKVYKTSWPVETVFGNDIDLFVGDGTGQYDWYALQAKVMSHEGEFNDLKIKVKGEFHQWLKLLLHERLFGSQAFYLLYVGKSKTNFPTIKPTSKDCHGVAPIGDYGLSLVKALDIHKTVTRTTPMKFTEVFPDLVEPLRSIFCCPRPLPKTARKYTENEIVTPAYRQVYARDKDEDPYQGYNISDHVLPDGFAPLRVLIDLNPDAVADKNVR</sequence>
<dbReference type="InterPro" id="IPR046723">
    <property type="entry name" value="DUF6615"/>
</dbReference>
<dbReference type="Proteomes" id="UP000831390">
    <property type="component" value="Plasmid unnamed2"/>
</dbReference>
<gene>
    <name evidence="1" type="ORF">MTP16_24530</name>
</gene>
<name>A0ABY4BBJ7_9BACT</name>
<evidence type="ECO:0000313" key="2">
    <source>
        <dbReference type="Proteomes" id="UP000831390"/>
    </source>
</evidence>
<keyword evidence="1" id="KW-0614">Plasmid</keyword>
<accession>A0ABY4BBJ7</accession>
<evidence type="ECO:0008006" key="3">
    <source>
        <dbReference type="Google" id="ProtNLM"/>
    </source>
</evidence>
<organism evidence="1 2">
    <name type="scientific">Hymenobacter monticola</name>
    <dbReference type="NCBI Taxonomy" id="1705399"/>
    <lineage>
        <taxon>Bacteria</taxon>
        <taxon>Pseudomonadati</taxon>
        <taxon>Bacteroidota</taxon>
        <taxon>Cytophagia</taxon>
        <taxon>Cytophagales</taxon>
        <taxon>Hymenobacteraceae</taxon>
        <taxon>Hymenobacter</taxon>
    </lineage>
</organism>
<geneLocation type="plasmid" evidence="1 2">
    <name>unnamed2</name>
</geneLocation>
<keyword evidence="2" id="KW-1185">Reference proteome</keyword>
<proteinExistence type="predicted"/>
<reference evidence="1 2" key="1">
    <citation type="submission" date="2022-03" db="EMBL/GenBank/DDBJ databases">
        <title>Hymenobactersp. isolated from the air.</title>
        <authorList>
            <person name="Won M."/>
            <person name="Kwon S.-W."/>
        </authorList>
    </citation>
    <scope>NUCLEOTIDE SEQUENCE [LARGE SCALE GENOMIC DNA]</scope>
    <source>
        <strain evidence="1 2">KACC 22596</strain>
        <plasmid evidence="1 2">unnamed2</plasmid>
    </source>
</reference>
<dbReference type="Pfam" id="PF20320">
    <property type="entry name" value="DUF6615"/>
    <property type="match status" value="1"/>
</dbReference>
<dbReference type="RefSeq" id="WP_243520521.1">
    <property type="nucleotide sequence ID" value="NZ_CP094536.1"/>
</dbReference>
<evidence type="ECO:0000313" key="1">
    <source>
        <dbReference type="EMBL" id="UOE36546.1"/>
    </source>
</evidence>